<reference evidence="5 6" key="1">
    <citation type="submission" date="2017-06" db="EMBL/GenBank/DDBJ databases">
        <authorList>
            <consortium name="Pathogen Informatics"/>
        </authorList>
    </citation>
    <scope>NUCLEOTIDE SEQUENCE [LARGE SCALE GENOMIC DNA]</scope>
    <source>
        <strain evidence="5 6">NCTC11865</strain>
    </source>
</reference>
<evidence type="ECO:0000256" key="3">
    <source>
        <dbReference type="ARBA" id="ARBA00022989"/>
    </source>
</evidence>
<dbReference type="eggNOG" id="COG2259">
    <property type="taxonomic scope" value="Bacteria"/>
</dbReference>
<keyword evidence="2" id="KW-0812">Transmembrane</keyword>
<keyword evidence="3" id="KW-1133">Transmembrane helix</keyword>
<evidence type="ECO:0000256" key="1">
    <source>
        <dbReference type="ARBA" id="ARBA00004141"/>
    </source>
</evidence>
<proteinExistence type="predicted"/>
<evidence type="ECO:0000256" key="2">
    <source>
        <dbReference type="ARBA" id="ARBA00022692"/>
    </source>
</evidence>
<evidence type="ECO:0000313" key="6">
    <source>
        <dbReference type="Proteomes" id="UP000215332"/>
    </source>
</evidence>
<dbReference type="InterPro" id="IPR032808">
    <property type="entry name" value="DoxX"/>
</dbReference>
<gene>
    <name evidence="5" type="ORF">SAMEA4412665_01041</name>
</gene>
<dbReference type="GO" id="GO:0016020">
    <property type="term" value="C:membrane"/>
    <property type="evidence" value="ECO:0007669"/>
    <property type="project" value="UniProtKB-SubCell"/>
</dbReference>
<name>A0A239WIM1_9ACTN</name>
<dbReference type="AlphaFoldDB" id="A0A239WIM1"/>
<dbReference type="KEGG" id="cgrn:4412665_01041"/>
<protein>
    <submittedName>
        <fullName evidence="5">DoxX</fullName>
    </submittedName>
</protein>
<sequence>MSLFKFVARAAAAAPMVKGGLNAAQNADQLTGIIEEFIDSLPQQVKSQLSDVEPTLLAKINGCTMVAASAAMVLGIKPRTAATILALQLVPTTLAGHPFWNYEGDARAQQIDEFVRNVGYAGGLLAIATAAKKSKKK</sequence>
<organism evidence="5 6">
    <name type="scientific">Cutibacterium granulosum</name>
    <dbReference type="NCBI Taxonomy" id="33011"/>
    <lineage>
        <taxon>Bacteria</taxon>
        <taxon>Bacillati</taxon>
        <taxon>Actinomycetota</taxon>
        <taxon>Actinomycetes</taxon>
        <taxon>Propionibacteriales</taxon>
        <taxon>Propionibacteriaceae</taxon>
        <taxon>Cutibacterium</taxon>
    </lineage>
</organism>
<comment type="subcellular location">
    <subcellularLocation>
        <location evidence="1">Membrane</location>
        <topology evidence="1">Multi-pass membrane protein</topology>
    </subcellularLocation>
</comment>
<keyword evidence="4" id="KW-0472">Membrane</keyword>
<dbReference type="Pfam" id="PF07681">
    <property type="entry name" value="DoxX"/>
    <property type="match status" value="1"/>
</dbReference>
<dbReference type="EMBL" id="LT906441">
    <property type="protein sequence ID" value="SNV33960.1"/>
    <property type="molecule type" value="Genomic_DNA"/>
</dbReference>
<evidence type="ECO:0000313" key="5">
    <source>
        <dbReference type="EMBL" id="SNV33960.1"/>
    </source>
</evidence>
<accession>A0A239WIM1</accession>
<dbReference type="Proteomes" id="UP000215332">
    <property type="component" value="Chromosome 1"/>
</dbReference>
<evidence type="ECO:0000256" key="4">
    <source>
        <dbReference type="ARBA" id="ARBA00023136"/>
    </source>
</evidence>
<dbReference type="RefSeq" id="WP_021105380.1">
    <property type="nucleotide sequence ID" value="NZ_LT906441.1"/>
</dbReference>